<feature type="repeat" description="WD" evidence="5">
    <location>
        <begin position="162"/>
        <end position="204"/>
    </location>
</feature>
<keyword evidence="4" id="KW-0508">mRNA splicing</keyword>
<dbReference type="GO" id="GO:0005682">
    <property type="term" value="C:U5 snRNP"/>
    <property type="evidence" value="ECO:0007669"/>
    <property type="project" value="EnsemblFungi"/>
</dbReference>
<evidence type="ECO:0000256" key="4">
    <source>
        <dbReference type="ARBA" id="ARBA00023187"/>
    </source>
</evidence>
<feature type="region of interest" description="Disordered" evidence="6">
    <location>
        <begin position="347"/>
        <end position="403"/>
    </location>
</feature>
<dbReference type="InParanoid" id="A0A151GMD4"/>
<dbReference type="PANTHER" id="PTHR44006">
    <property type="entry name" value="U5 SMALL NUCLEAR RIBONUCLEOPROTEIN 40 KDA PROTEIN"/>
    <property type="match status" value="1"/>
</dbReference>
<reference evidence="7 8" key="1">
    <citation type="journal article" date="2016" name="Sci. Rep.">
        <title>Insights into Adaptations to a Near-Obligate Nematode Endoparasitic Lifestyle from the Finished Genome of Drechmeria coniospora.</title>
        <authorList>
            <person name="Zhang L."/>
            <person name="Zhou Z."/>
            <person name="Guo Q."/>
            <person name="Fokkens L."/>
            <person name="Miskei M."/>
            <person name="Pocsi I."/>
            <person name="Zhang W."/>
            <person name="Chen M."/>
            <person name="Wang L."/>
            <person name="Sun Y."/>
            <person name="Donzelli B.G."/>
            <person name="Gibson D.M."/>
            <person name="Nelson D.R."/>
            <person name="Luo J.G."/>
            <person name="Rep M."/>
            <person name="Liu H."/>
            <person name="Yang S."/>
            <person name="Wang J."/>
            <person name="Krasnoff S.B."/>
            <person name="Xu Y."/>
            <person name="Molnar I."/>
            <person name="Lin M."/>
        </authorList>
    </citation>
    <scope>NUCLEOTIDE SEQUENCE [LARGE SCALE GENOMIC DNA]</scope>
    <source>
        <strain evidence="7 8">ARSEF 6962</strain>
    </source>
</reference>
<keyword evidence="8" id="KW-1185">Reference proteome</keyword>
<dbReference type="Proteomes" id="UP000076580">
    <property type="component" value="Chromosome 02"/>
</dbReference>
<accession>A0A151GMD4</accession>
<dbReference type="PROSITE" id="PS00678">
    <property type="entry name" value="WD_REPEATS_1"/>
    <property type="match status" value="2"/>
</dbReference>
<dbReference type="GO" id="GO:0006397">
    <property type="term" value="P:mRNA processing"/>
    <property type="evidence" value="ECO:0007669"/>
    <property type="project" value="UniProtKB-KW"/>
</dbReference>
<protein>
    <submittedName>
        <fullName evidence="7">Cell cycle control protein cwf17</fullName>
    </submittedName>
</protein>
<comment type="caution">
    <text evidence="7">The sequence shown here is derived from an EMBL/GenBank/DDBJ whole genome shotgun (WGS) entry which is preliminary data.</text>
</comment>
<dbReference type="PROSITE" id="PS50082">
    <property type="entry name" value="WD_REPEATS_2"/>
    <property type="match status" value="6"/>
</dbReference>
<feature type="repeat" description="WD" evidence="5">
    <location>
        <begin position="77"/>
        <end position="108"/>
    </location>
</feature>
<dbReference type="Gene3D" id="2.130.10.10">
    <property type="entry name" value="YVTN repeat-like/Quinoprotein amine dehydrogenase"/>
    <property type="match status" value="1"/>
</dbReference>
<feature type="repeat" description="WD" evidence="5">
    <location>
        <begin position="296"/>
        <end position="337"/>
    </location>
</feature>
<evidence type="ECO:0000256" key="6">
    <source>
        <dbReference type="SAM" id="MobiDB-lite"/>
    </source>
</evidence>
<dbReference type="GO" id="GO:0003723">
    <property type="term" value="F:RNA binding"/>
    <property type="evidence" value="ECO:0007669"/>
    <property type="project" value="TreeGrafter"/>
</dbReference>
<dbReference type="InterPro" id="IPR036322">
    <property type="entry name" value="WD40_repeat_dom_sf"/>
</dbReference>
<keyword evidence="2" id="KW-0507">mRNA processing</keyword>
<feature type="repeat" description="WD" evidence="5">
    <location>
        <begin position="120"/>
        <end position="161"/>
    </location>
</feature>
<keyword evidence="3" id="KW-0677">Repeat</keyword>
<evidence type="ECO:0000256" key="1">
    <source>
        <dbReference type="ARBA" id="ARBA00022574"/>
    </source>
</evidence>
<dbReference type="PROSITE" id="PS50294">
    <property type="entry name" value="WD_REPEATS_REGION"/>
    <property type="match status" value="4"/>
</dbReference>
<organism evidence="7 8">
    <name type="scientific">Drechmeria coniospora</name>
    <name type="common">Nematophagous fungus</name>
    <name type="synonym">Meria coniospora</name>
    <dbReference type="NCBI Taxonomy" id="98403"/>
    <lineage>
        <taxon>Eukaryota</taxon>
        <taxon>Fungi</taxon>
        <taxon>Dikarya</taxon>
        <taxon>Ascomycota</taxon>
        <taxon>Pezizomycotina</taxon>
        <taxon>Sordariomycetes</taxon>
        <taxon>Hypocreomycetidae</taxon>
        <taxon>Hypocreales</taxon>
        <taxon>Ophiocordycipitaceae</taxon>
        <taxon>Drechmeria</taxon>
    </lineage>
</organism>
<dbReference type="GO" id="GO:0071013">
    <property type="term" value="C:catalytic step 2 spliceosome"/>
    <property type="evidence" value="ECO:0007669"/>
    <property type="project" value="TreeGrafter"/>
</dbReference>
<name>A0A151GMD4_DRECN</name>
<gene>
    <name evidence="7" type="ORF">DCS_05165</name>
</gene>
<dbReference type="Pfam" id="PF00400">
    <property type="entry name" value="WD40"/>
    <property type="match status" value="6"/>
</dbReference>
<sequence>MSAEKRPADGEPGSSQMLVKRQNVGSSEGALARLNASSNALVQTVGSTGMHGSSRRMVTDVSQAPRTSGLQAPVMELSGHSGEIFAAKFDPAGTLIASAGMDRSIMLWRTYGDCENYGLLNGHKGAILDLQWSRDSDVLYTASADMHLASWDLTSGTRIRRYVGHEEMINTVDVNRRGEELLISGSDDSTIGIWDPRSKNAVDYIETDFPITAVAISQAGNEIYSGGIDNDIRVWDVRKKSMVYSMLGHADTITSLRVSPDSQSLVSYAMDGTVKTWDIRPFAPTERLIRTFDGASVGIEKNLAGVSWDSEGKRIAAGSGDGTVNVWSTHTGKLAYKLPGHRGAVNCAEFSPGKEPIRGRRKREVPDRRLDGGGAPDGPGGRRGEPDDTTTTTTTTEDVQEAG</sequence>
<dbReference type="PANTHER" id="PTHR44006:SF1">
    <property type="entry name" value="U5 SMALL NUCLEAR RIBONUCLEOPROTEIN 40 KDA PROTEIN"/>
    <property type="match status" value="1"/>
</dbReference>
<evidence type="ECO:0000256" key="2">
    <source>
        <dbReference type="ARBA" id="ARBA00022664"/>
    </source>
</evidence>
<dbReference type="GO" id="GO:0071014">
    <property type="term" value="C:post-mRNA release spliceosomal complex"/>
    <property type="evidence" value="ECO:0007669"/>
    <property type="project" value="EnsemblFungi"/>
</dbReference>
<dbReference type="SUPFAM" id="SSF50978">
    <property type="entry name" value="WD40 repeat-like"/>
    <property type="match status" value="1"/>
</dbReference>
<dbReference type="InterPro" id="IPR019775">
    <property type="entry name" value="WD40_repeat_CS"/>
</dbReference>
<dbReference type="InterPro" id="IPR052234">
    <property type="entry name" value="U5_snRNP_Component"/>
</dbReference>
<dbReference type="SMART" id="SM00320">
    <property type="entry name" value="WD40"/>
    <property type="match status" value="6"/>
</dbReference>
<dbReference type="GeneID" id="63717808"/>
<dbReference type="InterPro" id="IPR020472">
    <property type="entry name" value="WD40_PAC1"/>
</dbReference>
<dbReference type="InterPro" id="IPR001680">
    <property type="entry name" value="WD40_rpt"/>
</dbReference>
<dbReference type="CDD" id="cd00200">
    <property type="entry name" value="WD40"/>
    <property type="match status" value="1"/>
</dbReference>
<evidence type="ECO:0000313" key="7">
    <source>
        <dbReference type="EMBL" id="KYK58152.1"/>
    </source>
</evidence>
<dbReference type="PRINTS" id="PR00320">
    <property type="entry name" value="GPROTEINBRPT"/>
</dbReference>
<dbReference type="InterPro" id="IPR015943">
    <property type="entry name" value="WD40/YVTN_repeat-like_dom_sf"/>
</dbReference>
<dbReference type="EMBL" id="LAYC01000002">
    <property type="protein sequence ID" value="KYK58152.1"/>
    <property type="molecule type" value="Genomic_DNA"/>
</dbReference>
<dbReference type="RefSeq" id="XP_040657504.1">
    <property type="nucleotide sequence ID" value="XM_040802471.1"/>
</dbReference>
<evidence type="ECO:0000313" key="8">
    <source>
        <dbReference type="Proteomes" id="UP000076580"/>
    </source>
</evidence>
<proteinExistence type="predicted"/>
<evidence type="ECO:0000256" key="5">
    <source>
        <dbReference type="PROSITE-ProRule" id="PRU00221"/>
    </source>
</evidence>
<dbReference type="GO" id="GO:0008380">
    <property type="term" value="P:RNA splicing"/>
    <property type="evidence" value="ECO:0007669"/>
    <property type="project" value="UniProtKB-KW"/>
</dbReference>
<feature type="repeat" description="WD" evidence="5">
    <location>
        <begin position="211"/>
        <end position="245"/>
    </location>
</feature>
<dbReference type="AlphaFoldDB" id="A0A151GMD4"/>
<feature type="repeat" description="WD" evidence="5">
    <location>
        <begin position="246"/>
        <end position="280"/>
    </location>
</feature>
<evidence type="ECO:0000256" key="3">
    <source>
        <dbReference type="ARBA" id="ARBA00022737"/>
    </source>
</evidence>
<dbReference type="STRING" id="98403.A0A151GMD4"/>
<keyword evidence="1 5" id="KW-0853">WD repeat</keyword>